<sequence length="92" mass="9181">QHRRVAHQGGGSPGGGGGGLGAVTGLGDLQRCQGVNACVVKRTNFSHQISSLSCEAANQSAALDMGQRSPAAATNGLRPDADQSATRQAEPG</sequence>
<proteinExistence type="predicted"/>
<feature type="region of interest" description="Disordered" evidence="1">
    <location>
        <begin position="1"/>
        <end position="23"/>
    </location>
</feature>
<keyword evidence="3" id="KW-1185">Reference proteome</keyword>
<comment type="caution">
    <text evidence="2">The sequence shown here is derived from an EMBL/GenBank/DDBJ whole genome shotgun (WGS) entry which is preliminary data.</text>
</comment>
<dbReference type="EMBL" id="ADNV01000134">
    <property type="protein sequence ID" value="EFG78343.1"/>
    <property type="molecule type" value="Genomic_DNA"/>
</dbReference>
<evidence type="ECO:0000313" key="3">
    <source>
        <dbReference type="Proteomes" id="UP000003653"/>
    </source>
</evidence>
<dbReference type="HOGENOM" id="CLU_2404650_0_0_11"/>
<gene>
    <name evidence="2" type="ORF">HMPREF0591_1749</name>
</gene>
<feature type="non-terminal residue" evidence="2">
    <location>
        <position position="1"/>
    </location>
</feature>
<organism evidence="2 3">
    <name type="scientific">Mycobacterium parascrofulaceum ATCC BAA-614</name>
    <dbReference type="NCBI Taxonomy" id="525368"/>
    <lineage>
        <taxon>Bacteria</taxon>
        <taxon>Bacillati</taxon>
        <taxon>Actinomycetota</taxon>
        <taxon>Actinomycetes</taxon>
        <taxon>Mycobacteriales</taxon>
        <taxon>Mycobacteriaceae</taxon>
        <taxon>Mycobacterium</taxon>
        <taxon>Mycobacterium simiae complex</taxon>
    </lineage>
</organism>
<dbReference type="Proteomes" id="UP000003653">
    <property type="component" value="Unassembled WGS sequence"/>
</dbReference>
<dbReference type="AlphaFoldDB" id="D5P6F5"/>
<reference evidence="2 3" key="1">
    <citation type="submission" date="2010-04" db="EMBL/GenBank/DDBJ databases">
        <authorList>
            <person name="Muzny D."/>
            <person name="Qin X."/>
            <person name="Deng J."/>
            <person name="Jiang H."/>
            <person name="Liu Y."/>
            <person name="Qu J."/>
            <person name="Song X.-Z."/>
            <person name="Zhang L."/>
            <person name="Thornton R."/>
            <person name="Coyle M."/>
            <person name="Francisco L."/>
            <person name="Jackson L."/>
            <person name="Javaid M."/>
            <person name="Korchina V."/>
            <person name="Kovar C."/>
            <person name="Mata R."/>
            <person name="Mathew T."/>
            <person name="Ngo R."/>
            <person name="Nguyen L."/>
            <person name="Nguyen N."/>
            <person name="Okwuonu G."/>
            <person name="Ongeri F."/>
            <person name="Pham C."/>
            <person name="Simmons D."/>
            <person name="Wilczek-Boney K."/>
            <person name="Hale W."/>
            <person name="Jakkamsetti A."/>
            <person name="Pham P."/>
            <person name="Ruth R."/>
            <person name="San Lucas F."/>
            <person name="Warren J."/>
            <person name="Zhang J."/>
            <person name="Zhao Z."/>
            <person name="Zhou C."/>
            <person name="Zhu D."/>
            <person name="Lee S."/>
            <person name="Bess C."/>
            <person name="Blankenburg K."/>
            <person name="Forbes L."/>
            <person name="Fu Q."/>
            <person name="Gubbala S."/>
            <person name="Hirani K."/>
            <person name="Jayaseelan J.C."/>
            <person name="Lara F."/>
            <person name="Munidasa M."/>
            <person name="Palculict T."/>
            <person name="Patil S."/>
            <person name="Pu L.-L."/>
            <person name="Saada N."/>
            <person name="Tang L."/>
            <person name="Weissenberger G."/>
            <person name="Zhu Y."/>
            <person name="Hemphill L."/>
            <person name="Shang Y."/>
            <person name="Youmans B."/>
            <person name="Ayvaz T."/>
            <person name="Ross M."/>
            <person name="Santibanez J."/>
            <person name="Aqrawi P."/>
            <person name="Gross S."/>
            <person name="Joshi V."/>
            <person name="Fowler G."/>
            <person name="Nazareth L."/>
            <person name="Reid J."/>
            <person name="Worley K."/>
            <person name="Petrosino J."/>
            <person name="Highlander S."/>
            <person name="Gibbs R."/>
        </authorList>
    </citation>
    <scope>NUCLEOTIDE SEQUENCE [LARGE SCALE GENOMIC DNA]</scope>
    <source>
        <strain evidence="2 3">ATCC BAA-614</strain>
    </source>
</reference>
<feature type="compositionally biased region" description="Gly residues" evidence="1">
    <location>
        <begin position="8"/>
        <end position="23"/>
    </location>
</feature>
<feature type="compositionally biased region" description="Polar residues" evidence="1">
    <location>
        <begin position="83"/>
        <end position="92"/>
    </location>
</feature>
<evidence type="ECO:0000256" key="1">
    <source>
        <dbReference type="SAM" id="MobiDB-lite"/>
    </source>
</evidence>
<accession>D5P6F5</accession>
<evidence type="ECO:0000313" key="2">
    <source>
        <dbReference type="EMBL" id="EFG78343.1"/>
    </source>
</evidence>
<protein>
    <submittedName>
        <fullName evidence="2">Uncharacterized protein</fullName>
    </submittedName>
</protein>
<name>D5P6F5_9MYCO</name>
<feature type="region of interest" description="Disordered" evidence="1">
    <location>
        <begin position="58"/>
        <end position="92"/>
    </location>
</feature>